<protein>
    <submittedName>
        <fullName evidence="7">Protein SCO1/2</fullName>
    </submittedName>
</protein>
<dbReference type="Proteomes" id="UP000253517">
    <property type="component" value="Unassembled WGS sequence"/>
</dbReference>
<proteinExistence type="inferred from homology"/>
<comment type="similarity">
    <text evidence="1">Belongs to the SCO1/2 family.</text>
</comment>
<dbReference type="SUPFAM" id="SSF52833">
    <property type="entry name" value="Thioredoxin-like"/>
    <property type="match status" value="1"/>
</dbReference>
<accession>A0A368ZZK8</accession>
<keyword evidence="8" id="KW-1185">Reference proteome</keyword>
<dbReference type="PANTHER" id="PTHR12151">
    <property type="entry name" value="ELECTRON TRANSPORT PROTIN SCO1/SENC FAMILY MEMBER"/>
    <property type="match status" value="1"/>
</dbReference>
<evidence type="ECO:0000256" key="3">
    <source>
        <dbReference type="PIRSR" id="PIRSR603782-1"/>
    </source>
</evidence>
<evidence type="ECO:0000313" key="7">
    <source>
        <dbReference type="EMBL" id="RCX02381.1"/>
    </source>
</evidence>
<dbReference type="RefSeq" id="WP_114366430.1">
    <property type="nucleotide sequence ID" value="NZ_BHZF01000005.1"/>
</dbReference>
<dbReference type="Pfam" id="PF02630">
    <property type="entry name" value="SCO1-SenC"/>
    <property type="match status" value="1"/>
</dbReference>
<feature type="disulfide bond" description="Redox-active" evidence="4">
    <location>
        <begin position="92"/>
        <end position="96"/>
    </location>
</feature>
<evidence type="ECO:0000256" key="2">
    <source>
        <dbReference type="ARBA" id="ARBA00023008"/>
    </source>
</evidence>
<keyword evidence="5" id="KW-1133">Transmembrane helix</keyword>
<gene>
    <name evidence="7" type="ORF">DES35_104141</name>
</gene>
<feature type="binding site" evidence="3">
    <location>
        <position position="92"/>
    </location>
    <ligand>
        <name>Cu cation</name>
        <dbReference type="ChEBI" id="CHEBI:23378"/>
    </ligand>
</feature>
<keyword evidence="2 3" id="KW-0186">Copper</keyword>
<evidence type="ECO:0000313" key="8">
    <source>
        <dbReference type="Proteomes" id="UP000253517"/>
    </source>
</evidence>
<dbReference type="CDD" id="cd02968">
    <property type="entry name" value="SCO"/>
    <property type="match status" value="1"/>
</dbReference>
<feature type="binding site" evidence="3">
    <location>
        <position position="182"/>
    </location>
    <ligand>
        <name>Cu cation</name>
        <dbReference type="ChEBI" id="CHEBI:23378"/>
    </ligand>
</feature>
<feature type="transmembrane region" description="Helical" evidence="5">
    <location>
        <begin position="7"/>
        <end position="24"/>
    </location>
</feature>
<organism evidence="7 8">
    <name type="scientific">Schleiferia thermophila</name>
    <dbReference type="NCBI Taxonomy" id="884107"/>
    <lineage>
        <taxon>Bacteria</taxon>
        <taxon>Pseudomonadati</taxon>
        <taxon>Bacteroidota</taxon>
        <taxon>Flavobacteriia</taxon>
        <taxon>Flavobacteriales</taxon>
        <taxon>Schleiferiaceae</taxon>
        <taxon>Schleiferia</taxon>
    </lineage>
</organism>
<feature type="binding site" evidence="3">
    <location>
        <position position="96"/>
    </location>
    <ligand>
        <name>Cu cation</name>
        <dbReference type="ChEBI" id="CHEBI:23378"/>
    </ligand>
</feature>
<evidence type="ECO:0000259" key="6">
    <source>
        <dbReference type="PROSITE" id="PS51352"/>
    </source>
</evidence>
<keyword evidence="5" id="KW-0472">Membrane</keyword>
<evidence type="ECO:0000256" key="4">
    <source>
        <dbReference type="PIRSR" id="PIRSR603782-2"/>
    </source>
</evidence>
<dbReference type="InterPro" id="IPR036249">
    <property type="entry name" value="Thioredoxin-like_sf"/>
</dbReference>
<dbReference type="GO" id="GO:0046872">
    <property type="term" value="F:metal ion binding"/>
    <property type="evidence" value="ECO:0007669"/>
    <property type="project" value="UniProtKB-KW"/>
</dbReference>
<dbReference type="PANTHER" id="PTHR12151:SF25">
    <property type="entry name" value="LINALOOL DEHYDRATASE_ISOMERASE DOMAIN-CONTAINING PROTEIN"/>
    <property type="match status" value="1"/>
</dbReference>
<sequence>MTKKAKITVVSLTSILLVIVYYIGGRILKEPERLPIYNPADINPELVDSSLRRIGRNFTTGDFTAVNHLGDTITSKTLAGKIRVVNFFFTTCPSICIDMTRELKSVQEAYKNNPHIIILSHTVTPAIDSVPVLRRYAELHGLDSRIWWLLWADEAEIQRLARKVYFAVKSGPSDDDDHGFIHTENVVLVDTKGRLRGFYDGTNPDDIALLNQHISILLRDETPRY</sequence>
<keyword evidence="5" id="KW-0812">Transmembrane</keyword>
<dbReference type="AlphaFoldDB" id="A0A368ZZK8"/>
<reference evidence="7 8" key="1">
    <citation type="submission" date="2018-07" db="EMBL/GenBank/DDBJ databases">
        <title>Genomic Encyclopedia of Type Strains, Phase IV (KMG-IV): sequencing the most valuable type-strain genomes for metagenomic binning, comparative biology and taxonomic classification.</title>
        <authorList>
            <person name="Goeker M."/>
        </authorList>
    </citation>
    <scope>NUCLEOTIDE SEQUENCE [LARGE SCALE GENOMIC DNA]</scope>
    <source>
        <strain evidence="7 8">DSM 21410</strain>
    </source>
</reference>
<dbReference type="InterPro" id="IPR003782">
    <property type="entry name" value="SCO1/SenC"/>
</dbReference>
<comment type="caution">
    <text evidence="7">The sequence shown here is derived from an EMBL/GenBank/DDBJ whole genome shotgun (WGS) entry which is preliminary data.</text>
</comment>
<dbReference type="PROSITE" id="PS51352">
    <property type="entry name" value="THIOREDOXIN_2"/>
    <property type="match status" value="1"/>
</dbReference>
<dbReference type="EMBL" id="QPJS01000004">
    <property type="protein sequence ID" value="RCX02381.1"/>
    <property type="molecule type" value="Genomic_DNA"/>
</dbReference>
<dbReference type="InterPro" id="IPR013766">
    <property type="entry name" value="Thioredoxin_domain"/>
</dbReference>
<evidence type="ECO:0000256" key="5">
    <source>
        <dbReference type="SAM" id="Phobius"/>
    </source>
</evidence>
<keyword evidence="4" id="KW-1015">Disulfide bond</keyword>
<feature type="domain" description="Thioredoxin" evidence="6">
    <location>
        <begin position="28"/>
        <end position="219"/>
    </location>
</feature>
<evidence type="ECO:0000256" key="1">
    <source>
        <dbReference type="ARBA" id="ARBA00010996"/>
    </source>
</evidence>
<dbReference type="Gene3D" id="3.40.30.10">
    <property type="entry name" value="Glutaredoxin"/>
    <property type="match status" value="1"/>
</dbReference>
<keyword evidence="3" id="KW-0479">Metal-binding</keyword>
<name>A0A368ZZK8_9FLAO</name>